<protein>
    <submittedName>
        <fullName evidence="1">Uncharacterized protein</fullName>
    </submittedName>
</protein>
<dbReference type="EMBL" id="JANJQO010000012">
    <property type="protein sequence ID" value="KAJ2983916.1"/>
    <property type="molecule type" value="Genomic_DNA"/>
</dbReference>
<reference evidence="1" key="1">
    <citation type="submission" date="2022-08" db="EMBL/GenBank/DDBJ databases">
        <title>Genome Sequence of Lecanicillium fungicola.</title>
        <authorList>
            <person name="Buettner E."/>
        </authorList>
    </citation>
    <scope>NUCLEOTIDE SEQUENCE</scope>
    <source>
        <strain evidence="1">Babe33</strain>
    </source>
</reference>
<name>A0ACC1NZD0_9HYPO</name>
<sequence>MHFSLFAALAGVVVASQQVEVRAPDVSELIKSTGGKNATLVSAEGLHEIILSRMDSQYVVHSDDLHDYLSKNHGANHTIYVNDTGSFIHMGSVEPKLDKRQYGNPCFGYTHHWALQVQNWWGDWNPVSGCLYTGNDPSGGRHTLGWSYSLSISENAGVTWDIIKDILSITSGITVTKTWSHSGSTLARFGYKIAWYGVGCGPRGARAATTAVVVVVATVTRPEQTEEH</sequence>
<organism evidence="1 2">
    <name type="scientific">Zarea fungicola</name>
    <dbReference type="NCBI Taxonomy" id="93591"/>
    <lineage>
        <taxon>Eukaryota</taxon>
        <taxon>Fungi</taxon>
        <taxon>Dikarya</taxon>
        <taxon>Ascomycota</taxon>
        <taxon>Pezizomycotina</taxon>
        <taxon>Sordariomycetes</taxon>
        <taxon>Hypocreomycetidae</taxon>
        <taxon>Hypocreales</taxon>
        <taxon>Cordycipitaceae</taxon>
        <taxon>Zarea</taxon>
    </lineage>
</organism>
<comment type="caution">
    <text evidence="1">The sequence shown here is derived from an EMBL/GenBank/DDBJ whole genome shotgun (WGS) entry which is preliminary data.</text>
</comment>
<dbReference type="Proteomes" id="UP001143910">
    <property type="component" value="Unassembled WGS sequence"/>
</dbReference>
<proteinExistence type="predicted"/>
<gene>
    <name evidence="1" type="ORF">NQ176_g348</name>
</gene>
<evidence type="ECO:0000313" key="2">
    <source>
        <dbReference type="Proteomes" id="UP001143910"/>
    </source>
</evidence>
<evidence type="ECO:0000313" key="1">
    <source>
        <dbReference type="EMBL" id="KAJ2983916.1"/>
    </source>
</evidence>
<keyword evidence="2" id="KW-1185">Reference proteome</keyword>
<accession>A0ACC1NZD0</accession>